<name>A0A0F4GF29_9PEZI</name>
<keyword evidence="2 7" id="KW-0575">Peroxidase</keyword>
<dbReference type="InterPro" id="IPR036249">
    <property type="entry name" value="Thioredoxin-like_sf"/>
</dbReference>
<dbReference type="Pfam" id="PF08534">
    <property type="entry name" value="Redoxin"/>
    <property type="match status" value="1"/>
</dbReference>
<reference evidence="10 11" key="1">
    <citation type="submission" date="2015-03" db="EMBL/GenBank/DDBJ databases">
        <title>RNA-seq based gene annotation and comparative genomics of four Zymoseptoria species reveal species-specific pathogenicity related genes and transposable element activity.</title>
        <authorList>
            <person name="Grandaubert J."/>
            <person name="Bhattacharyya A."/>
            <person name="Stukenbrock E.H."/>
        </authorList>
    </citation>
    <scope>NUCLEOTIDE SEQUENCE [LARGE SCALE GENOMIC DNA]</scope>
    <source>
        <strain evidence="10 11">Zb18110</strain>
    </source>
</reference>
<dbReference type="CDD" id="cd03013">
    <property type="entry name" value="PRX5_like"/>
    <property type="match status" value="1"/>
</dbReference>
<dbReference type="GO" id="GO:0042744">
    <property type="term" value="P:hydrogen peroxide catabolic process"/>
    <property type="evidence" value="ECO:0007669"/>
    <property type="project" value="TreeGrafter"/>
</dbReference>
<dbReference type="AlphaFoldDB" id="A0A0F4GF29"/>
<evidence type="ECO:0000313" key="11">
    <source>
        <dbReference type="Proteomes" id="UP000033647"/>
    </source>
</evidence>
<comment type="similarity">
    <text evidence="1 7">Belongs to the peroxiredoxin family. Prx5 subfamily.</text>
</comment>
<comment type="function">
    <text evidence="7">Thiol-specific peroxidase that catalyzes the reduction of hydrogen peroxide and organic hydroperoxides to water and alcohols, respectively. Plays a role in cell protection against oxidative stress by detoxifying peroxides.</text>
</comment>
<dbReference type="STRING" id="1047168.A0A0F4GF29"/>
<dbReference type="GO" id="GO:0005829">
    <property type="term" value="C:cytosol"/>
    <property type="evidence" value="ECO:0007669"/>
    <property type="project" value="TreeGrafter"/>
</dbReference>
<evidence type="ECO:0000256" key="6">
    <source>
        <dbReference type="PIRSR" id="PIRSR637944-1"/>
    </source>
</evidence>
<dbReference type="GO" id="GO:0005777">
    <property type="term" value="C:peroxisome"/>
    <property type="evidence" value="ECO:0007669"/>
    <property type="project" value="TreeGrafter"/>
</dbReference>
<feature type="region of interest" description="Disordered" evidence="8">
    <location>
        <begin position="16"/>
        <end position="35"/>
    </location>
</feature>
<evidence type="ECO:0000256" key="4">
    <source>
        <dbReference type="ARBA" id="ARBA00023002"/>
    </source>
</evidence>
<dbReference type="PANTHER" id="PTHR10430:SF39">
    <property type="entry name" value="PEROXISOMAL MEMBRANE ASSOCIATED PROTEIN 20"/>
    <property type="match status" value="1"/>
</dbReference>
<keyword evidence="4 7" id="KW-0560">Oxidoreductase</keyword>
<dbReference type="PROSITE" id="PS51352">
    <property type="entry name" value="THIOREDOXIN_2"/>
    <property type="match status" value="1"/>
</dbReference>
<sequence length="172" mass="17804">MSGLKDKILGKAGKALSQGSSLPATGPLKENDPHTGTVDLAKLQGKNIIVGVPGAFTPPCSSQVPGYVEKADAFKAKGVNGIYIVAVNDQFVVQAWKEKLGAQHENVHFLADDTGAFTQAAGMAFDASGLLGNTRSSRYVAVTEGGKVTHVFKEDEAPSVTVTAADAVLGHL</sequence>
<dbReference type="Gene3D" id="3.40.30.10">
    <property type="entry name" value="Glutaredoxin"/>
    <property type="match status" value="1"/>
</dbReference>
<dbReference type="SUPFAM" id="SSF52833">
    <property type="entry name" value="Thioredoxin-like"/>
    <property type="match status" value="1"/>
</dbReference>
<dbReference type="GO" id="GO:0045454">
    <property type="term" value="P:cell redox homeostasis"/>
    <property type="evidence" value="ECO:0007669"/>
    <property type="project" value="TreeGrafter"/>
</dbReference>
<dbReference type="InterPro" id="IPR037944">
    <property type="entry name" value="PRX5-like"/>
</dbReference>
<feature type="domain" description="Thioredoxin" evidence="9">
    <location>
        <begin position="16"/>
        <end position="170"/>
    </location>
</feature>
<proteinExistence type="inferred from homology"/>
<dbReference type="OrthoDB" id="1882547at2759"/>
<keyword evidence="5 7" id="KW-0676">Redox-active center</keyword>
<dbReference type="Proteomes" id="UP000033647">
    <property type="component" value="Unassembled WGS sequence"/>
</dbReference>
<accession>A0A0F4GF29</accession>
<dbReference type="InterPro" id="IPR013740">
    <property type="entry name" value="Redoxin"/>
</dbReference>
<evidence type="ECO:0000259" key="9">
    <source>
        <dbReference type="PROSITE" id="PS51352"/>
    </source>
</evidence>
<evidence type="ECO:0000313" key="10">
    <source>
        <dbReference type="EMBL" id="KJX95949.1"/>
    </source>
</evidence>
<evidence type="ECO:0000256" key="2">
    <source>
        <dbReference type="ARBA" id="ARBA00022559"/>
    </source>
</evidence>
<evidence type="ECO:0000256" key="8">
    <source>
        <dbReference type="SAM" id="MobiDB-lite"/>
    </source>
</evidence>
<dbReference type="GO" id="GO:0005739">
    <property type="term" value="C:mitochondrion"/>
    <property type="evidence" value="ECO:0007669"/>
    <property type="project" value="TreeGrafter"/>
</dbReference>
<dbReference type="GO" id="GO:0008379">
    <property type="term" value="F:thioredoxin peroxidase activity"/>
    <property type="evidence" value="ECO:0007669"/>
    <property type="project" value="InterPro"/>
</dbReference>
<keyword evidence="11" id="KW-1185">Reference proteome</keyword>
<comment type="caution">
    <text evidence="10">The sequence shown here is derived from an EMBL/GenBank/DDBJ whole genome shotgun (WGS) entry which is preliminary data.</text>
</comment>
<gene>
    <name evidence="10" type="ORF">TI39_contig852g00004</name>
</gene>
<dbReference type="EMBL" id="LAFY01000844">
    <property type="protein sequence ID" value="KJX95949.1"/>
    <property type="molecule type" value="Genomic_DNA"/>
</dbReference>
<feature type="active site" description="Cysteine sulfenic acid (-SOH) intermediate" evidence="6">
    <location>
        <position position="60"/>
    </location>
</feature>
<evidence type="ECO:0000256" key="1">
    <source>
        <dbReference type="ARBA" id="ARBA00010505"/>
    </source>
</evidence>
<organism evidence="10 11">
    <name type="scientific">Zymoseptoria brevis</name>
    <dbReference type="NCBI Taxonomy" id="1047168"/>
    <lineage>
        <taxon>Eukaryota</taxon>
        <taxon>Fungi</taxon>
        <taxon>Dikarya</taxon>
        <taxon>Ascomycota</taxon>
        <taxon>Pezizomycotina</taxon>
        <taxon>Dothideomycetes</taxon>
        <taxon>Dothideomycetidae</taxon>
        <taxon>Mycosphaerellales</taxon>
        <taxon>Mycosphaerellaceae</taxon>
        <taxon>Zymoseptoria</taxon>
    </lineage>
</organism>
<protein>
    <submittedName>
        <fullName evidence="10">Peroxiredoxin like protein</fullName>
    </submittedName>
</protein>
<dbReference type="InterPro" id="IPR013766">
    <property type="entry name" value="Thioredoxin_domain"/>
</dbReference>
<evidence type="ECO:0000256" key="7">
    <source>
        <dbReference type="RuleBase" id="RU366011"/>
    </source>
</evidence>
<dbReference type="GO" id="GO:0034599">
    <property type="term" value="P:cellular response to oxidative stress"/>
    <property type="evidence" value="ECO:0007669"/>
    <property type="project" value="InterPro"/>
</dbReference>
<evidence type="ECO:0000256" key="5">
    <source>
        <dbReference type="ARBA" id="ARBA00023284"/>
    </source>
</evidence>
<keyword evidence="3 7" id="KW-0049">Antioxidant</keyword>
<dbReference type="PANTHER" id="PTHR10430">
    <property type="entry name" value="PEROXIREDOXIN"/>
    <property type="match status" value="1"/>
</dbReference>
<evidence type="ECO:0000256" key="3">
    <source>
        <dbReference type="ARBA" id="ARBA00022862"/>
    </source>
</evidence>